<dbReference type="InterPro" id="IPR051455">
    <property type="entry name" value="Bact_solute-bind_prot3"/>
</dbReference>
<dbReference type="Gene3D" id="3.40.190.10">
    <property type="entry name" value="Periplasmic binding protein-like II"/>
    <property type="match status" value="2"/>
</dbReference>
<dbReference type="PANTHER" id="PTHR30085">
    <property type="entry name" value="AMINO ACID ABC TRANSPORTER PERMEASE"/>
    <property type="match status" value="1"/>
</dbReference>
<keyword evidence="3 4" id="KW-0732">Signal</keyword>
<dbReference type="SMART" id="SM00062">
    <property type="entry name" value="PBPb"/>
    <property type="match status" value="1"/>
</dbReference>
<reference evidence="6 7" key="1">
    <citation type="journal article" date="2013" name="Int. J. Syst. Evol. Microbiol.">
        <title>Roseomonas aerophila sp. nov., isolated from air.</title>
        <authorList>
            <person name="Kim S.J."/>
            <person name="Weon H.Y."/>
            <person name="Ahn J.H."/>
            <person name="Hong S.B."/>
            <person name="Seok S.J."/>
            <person name="Whang K.S."/>
            <person name="Kwon S.W."/>
        </authorList>
    </citation>
    <scope>NUCLEOTIDE SEQUENCE [LARGE SCALE GENOMIC DNA]</scope>
    <source>
        <strain evidence="6 7">NBRC 108923</strain>
    </source>
</reference>
<protein>
    <submittedName>
        <fullName evidence="6">Amino acid ABC transporter substrate-binding protein</fullName>
    </submittedName>
</protein>
<accession>A0ABR7RP26</accession>
<evidence type="ECO:0000259" key="5">
    <source>
        <dbReference type="SMART" id="SM00062"/>
    </source>
</evidence>
<dbReference type="InterPro" id="IPR001638">
    <property type="entry name" value="Solute-binding_3/MltF_N"/>
</dbReference>
<dbReference type="Pfam" id="PF00497">
    <property type="entry name" value="SBP_bac_3"/>
    <property type="match status" value="1"/>
</dbReference>
<feature type="chain" id="PRO_5046068895" evidence="4">
    <location>
        <begin position="24"/>
        <end position="339"/>
    </location>
</feature>
<organism evidence="6 7">
    <name type="scientific">Teichococcus aerophilus</name>
    <dbReference type="NCBI Taxonomy" id="1224513"/>
    <lineage>
        <taxon>Bacteria</taxon>
        <taxon>Pseudomonadati</taxon>
        <taxon>Pseudomonadota</taxon>
        <taxon>Alphaproteobacteria</taxon>
        <taxon>Acetobacterales</taxon>
        <taxon>Roseomonadaceae</taxon>
        <taxon>Roseomonas</taxon>
    </lineage>
</organism>
<comment type="similarity">
    <text evidence="1">Belongs to the bacterial solute-binding protein 3 family.</text>
</comment>
<dbReference type="EMBL" id="JACTVA010000026">
    <property type="protein sequence ID" value="MBC9208093.1"/>
    <property type="molecule type" value="Genomic_DNA"/>
</dbReference>
<comment type="caution">
    <text evidence="6">The sequence shown here is derived from an EMBL/GenBank/DDBJ whole genome shotgun (WGS) entry which is preliminary data.</text>
</comment>
<dbReference type="CDD" id="cd13692">
    <property type="entry name" value="PBP2_BztA"/>
    <property type="match status" value="1"/>
</dbReference>
<evidence type="ECO:0000313" key="7">
    <source>
        <dbReference type="Proteomes" id="UP000626026"/>
    </source>
</evidence>
<keyword evidence="7" id="KW-1185">Reference proteome</keyword>
<dbReference type="PANTHER" id="PTHR30085:SF7">
    <property type="entry name" value="AMINO-ACID ABC TRANSPORTER-BINDING PROTEIN YHDW-RELATED"/>
    <property type="match status" value="1"/>
</dbReference>
<sequence length="339" mass="36496">MSRMRLLALALLGLATLPAAAMAQSTVDVVRARGHVLCGGSQGTVGFGAVDTRGEWQGLDVDTCRAVAAAVLGDGRRARFIPLSGQQRLIALQSGEVDVLPRTTTWTLQRDANGVNFTGANYYEFTGVLMRRDTGVTEVTGMKGASVCVQSGSTTEITVADASRVHALELRPVVYDHTEATRQAFFQGRCDALVTDAAALASIRATLASNPDDYVIFPINDKLEALAPSVRHGDDRWFDIVKWSFQALVVAEQLGITQANVETMLASTDPTIRRFLGVDRGNGAALGLDERWAYTIVKQLGNYAEVFERNVGAGSPLKLVRGHNRLARDGGLMFPLAFN</sequence>
<dbReference type="SUPFAM" id="SSF53850">
    <property type="entry name" value="Periplasmic binding protein-like II"/>
    <property type="match status" value="1"/>
</dbReference>
<evidence type="ECO:0000256" key="2">
    <source>
        <dbReference type="ARBA" id="ARBA00022448"/>
    </source>
</evidence>
<evidence type="ECO:0000256" key="3">
    <source>
        <dbReference type="ARBA" id="ARBA00022729"/>
    </source>
</evidence>
<evidence type="ECO:0000256" key="1">
    <source>
        <dbReference type="ARBA" id="ARBA00010333"/>
    </source>
</evidence>
<dbReference type="Proteomes" id="UP000626026">
    <property type="component" value="Unassembled WGS sequence"/>
</dbReference>
<gene>
    <name evidence="6" type="ORF">IBL26_14710</name>
</gene>
<feature type="domain" description="Solute-binding protein family 3/N-terminal" evidence="5">
    <location>
        <begin position="35"/>
        <end position="264"/>
    </location>
</feature>
<name>A0ABR7RP26_9PROT</name>
<evidence type="ECO:0000313" key="6">
    <source>
        <dbReference type="EMBL" id="MBC9208093.1"/>
    </source>
</evidence>
<feature type="signal peptide" evidence="4">
    <location>
        <begin position="1"/>
        <end position="23"/>
    </location>
</feature>
<proteinExistence type="inferred from homology"/>
<keyword evidence="2" id="KW-0813">Transport</keyword>
<evidence type="ECO:0000256" key="4">
    <source>
        <dbReference type="SAM" id="SignalP"/>
    </source>
</evidence>